<feature type="transmembrane region" description="Helical" evidence="2">
    <location>
        <begin position="169"/>
        <end position="188"/>
    </location>
</feature>
<dbReference type="InterPro" id="IPR052786">
    <property type="entry name" value="Spore_wall_assembly"/>
</dbReference>
<reference evidence="3 4" key="1">
    <citation type="journal article" date="2016" name="Mol. Biol. Evol.">
        <title>Comparative Genomics of Early-Diverging Mushroom-Forming Fungi Provides Insights into the Origins of Lignocellulose Decay Capabilities.</title>
        <authorList>
            <person name="Nagy L.G."/>
            <person name="Riley R."/>
            <person name="Tritt A."/>
            <person name="Adam C."/>
            <person name="Daum C."/>
            <person name="Floudas D."/>
            <person name="Sun H."/>
            <person name="Yadav J.S."/>
            <person name="Pangilinan J."/>
            <person name="Larsson K.H."/>
            <person name="Matsuura K."/>
            <person name="Barry K."/>
            <person name="Labutti K."/>
            <person name="Kuo R."/>
            <person name="Ohm R.A."/>
            <person name="Bhattacharya S.S."/>
            <person name="Shirouzu T."/>
            <person name="Yoshinaga Y."/>
            <person name="Martin F.M."/>
            <person name="Grigoriev I.V."/>
            <person name="Hibbett D.S."/>
        </authorList>
    </citation>
    <scope>NUCLEOTIDE SEQUENCE [LARGE SCALE GENOMIC DNA]</scope>
    <source>
        <strain evidence="3 4">CBS 109695</strain>
    </source>
</reference>
<accession>A0A166GRQ5</accession>
<dbReference type="Proteomes" id="UP000076532">
    <property type="component" value="Unassembled WGS sequence"/>
</dbReference>
<keyword evidence="2" id="KW-0812">Transmembrane</keyword>
<evidence type="ECO:0000256" key="2">
    <source>
        <dbReference type="SAM" id="Phobius"/>
    </source>
</evidence>
<dbReference type="EMBL" id="KV417576">
    <property type="protein sequence ID" value="KZP18101.1"/>
    <property type="molecule type" value="Genomic_DNA"/>
</dbReference>
<keyword evidence="4" id="KW-1185">Reference proteome</keyword>
<feature type="compositionally biased region" description="Polar residues" evidence="1">
    <location>
        <begin position="284"/>
        <end position="294"/>
    </location>
</feature>
<dbReference type="AlphaFoldDB" id="A0A166GRQ5"/>
<evidence type="ECO:0000313" key="3">
    <source>
        <dbReference type="EMBL" id="KZP18101.1"/>
    </source>
</evidence>
<feature type="non-terminal residue" evidence="3">
    <location>
        <position position="1"/>
    </location>
</feature>
<gene>
    <name evidence="3" type="ORF">FIBSPDRAFT_864239</name>
</gene>
<proteinExistence type="predicted"/>
<protein>
    <submittedName>
        <fullName evidence="3">Uncharacterized protein</fullName>
    </submittedName>
</protein>
<feature type="transmembrane region" description="Helical" evidence="2">
    <location>
        <begin position="225"/>
        <end position="245"/>
    </location>
</feature>
<keyword evidence="2" id="KW-0472">Membrane</keyword>
<sequence>LSHAASIPGALSDTLFNEHPYLVTPPELERAARPSIPTVVCLDKCKHGTQRGVAVGVAWAALTFEVQKKFIELFLIHSTKITGLSHDTMFPILANYFLHDSQLLPLAQHPHRARARAWDQTVISRGKGPDFWARHVEEWDNPPVVDETQRGIVLKAFETAIGRFIIKKLVLFPISLYPGAGGFVAAWFKALATAQFLHKPYFEAKKMTKHQASVFMEEQKWDYRSFGFVASLLEGLPIIGLVFTISTRIGAAMWPHDLEKKQHFIADEKREGNQHPTLALPSGSEKSSTPTSMYSALESPAAAPFANAPPTYCTISTKCSVTRNRVP</sequence>
<evidence type="ECO:0000313" key="4">
    <source>
        <dbReference type="Proteomes" id="UP000076532"/>
    </source>
</evidence>
<dbReference type="OrthoDB" id="10012223at2759"/>
<dbReference type="STRING" id="436010.A0A166GRQ5"/>
<organism evidence="3 4">
    <name type="scientific">Athelia psychrophila</name>
    <dbReference type="NCBI Taxonomy" id="1759441"/>
    <lineage>
        <taxon>Eukaryota</taxon>
        <taxon>Fungi</taxon>
        <taxon>Dikarya</taxon>
        <taxon>Basidiomycota</taxon>
        <taxon>Agaricomycotina</taxon>
        <taxon>Agaricomycetes</taxon>
        <taxon>Agaricomycetidae</taxon>
        <taxon>Atheliales</taxon>
        <taxon>Atheliaceae</taxon>
        <taxon>Athelia</taxon>
    </lineage>
</organism>
<keyword evidence="2" id="KW-1133">Transmembrane helix</keyword>
<dbReference type="PANTHER" id="PTHR34292">
    <property type="entry name" value="OUTER SPORE WALL PROTEIN LDS1"/>
    <property type="match status" value="1"/>
</dbReference>
<name>A0A166GRQ5_9AGAM</name>
<feature type="region of interest" description="Disordered" evidence="1">
    <location>
        <begin position="270"/>
        <end position="294"/>
    </location>
</feature>
<evidence type="ECO:0000256" key="1">
    <source>
        <dbReference type="SAM" id="MobiDB-lite"/>
    </source>
</evidence>
<dbReference type="PANTHER" id="PTHR34292:SF2">
    <property type="entry name" value="OUTER SPORE WALL PROTEIN LDS1"/>
    <property type="match status" value="1"/>
</dbReference>